<gene>
    <name evidence="2" type="ORF">QQS21_001480</name>
</gene>
<sequence length="321" mass="35978">MDQDEECTEIYSGCTRKSVDRLGPFFGFYENVTAYYPPDVVGNSHSALQSHKDLRDVVPLLKKKLDVPRNQLSAEYFGTRFPVFSKWGIRSSLLREDPGTTVAHFPSITAKRLSKAAKLQVVPTAGLSRHLYLDEENETVCLSLYERITALVASPCVVHDSSPSALPQNLSESRGQRQQQPHISVIPLDLAIETLSTIKDVLFPDDWSSHSLLRVLISRQGFDPDIARTSDQSAQVSRNMEGMQYCYWQSRLIDLGDELENPTPRGVLEKYFQRKSAARHVIMATIAGVAIAVIVGIFSLAVSIFQAWVGWQQWQHPITSS</sequence>
<accession>A0AAJ0CX04</accession>
<dbReference type="AlphaFoldDB" id="A0AAJ0CX04"/>
<evidence type="ECO:0000313" key="3">
    <source>
        <dbReference type="Proteomes" id="UP001251528"/>
    </source>
</evidence>
<dbReference type="EMBL" id="JASWJB010000015">
    <property type="protein sequence ID" value="KAK2612542.1"/>
    <property type="molecule type" value="Genomic_DNA"/>
</dbReference>
<proteinExistence type="predicted"/>
<reference evidence="2" key="1">
    <citation type="submission" date="2023-06" db="EMBL/GenBank/DDBJ databases">
        <title>Conoideocrella luteorostrata (Hypocreales: Clavicipitaceae), a potential biocontrol fungus for elongate hemlock scale in United States Christmas tree production areas.</title>
        <authorList>
            <person name="Barrett H."/>
            <person name="Lovett B."/>
            <person name="Macias A.M."/>
            <person name="Stajich J.E."/>
            <person name="Kasson M.T."/>
        </authorList>
    </citation>
    <scope>NUCLEOTIDE SEQUENCE</scope>
    <source>
        <strain evidence="2">ARSEF 14590</strain>
    </source>
</reference>
<name>A0AAJ0CX04_9HYPO</name>
<protein>
    <submittedName>
        <fullName evidence="2">Uncharacterized protein</fullName>
    </submittedName>
</protein>
<comment type="caution">
    <text evidence="2">The sequence shown here is derived from an EMBL/GenBank/DDBJ whole genome shotgun (WGS) entry which is preliminary data.</text>
</comment>
<evidence type="ECO:0000313" key="2">
    <source>
        <dbReference type="EMBL" id="KAK2612542.1"/>
    </source>
</evidence>
<organism evidence="2 3">
    <name type="scientific">Conoideocrella luteorostrata</name>
    <dbReference type="NCBI Taxonomy" id="1105319"/>
    <lineage>
        <taxon>Eukaryota</taxon>
        <taxon>Fungi</taxon>
        <taxon>Dikarya</taxon>
        <taxon>Ascomycota</taxon>
        <taxon>Pezizomycotina</taxon>
        <taxon>Sordariomycetes</taxon>
        <taxon>Hypocreomycetidae</taxon>
        <taxon>Hypocreales</taxon>
        <taxon>Clavicipitaceae</taxon>
        <taxon>Conoideocrella</taxon>
    </lineage>
</organism>
<keyword evidence="3" id="KW-1185">Reference proteome</keyword>
<evidence type="ECO:0000256" key="1">
    <source>
        <dbReference type="SAM" id="Phobius"/>
    </source>
</evidence>
<keyword evidence="1" id="KW-1133">Transmembrane helix</keyword>
<feature type="transmembrane region" description="Helical" evidence="1">
    <location>
        <begin position="281"/>
        <end position="309"/>
    </location>
</feature>
<keyword evidence="1" id="KW-0812">Transmembrane</keyword>
<keyword evidence="1" id="KW-0472">Membrane</keyword>
<dbReference type="Proteomes" id="UP001251528">
    <property type="component" value="Unassembled WGS sequence"/>
</dbReference>